<evidence type="ECO:0000313" key="13">
    <source>
        <dbReference type="Proteomes" id="UP000015462"/>
    </source>
</evidence>
<dbReference type="InterPro" id="IPR050597">
    <property type="entry name" value="Cytochrome_c_Oxidase_Subunit"/>
</dbReference>
<evidence type="ECO:0000256" key="10">
    <source>
        <dbReference type="SAM" id="SignalP"/>
    </source>
</evidence>
<keyword evidence="3 8" id="KW-0349">Heme</keyword>
<keyword evidence="4 9" id="KW-0479">Metal-binding</keyword>
<organism evidence="12 13">
    <name type="scientific">Cycloclasticus pugetii</name>
    <dbReference type="NCBI Taxonomy" id="34068"/>
    <lineage>
        <taxon>Bacteria</taxon>
        <taxon>Pseudomonadati</taxon>
        <taxon>Pseudomonadota</taxon>
        <taxon>Gammaproteobacteria</taxon>
        <taxon>Thiotrichales</taxon>
        <taxon>Piscirickettsiaceae</taxon>
        <taxon>Cycloclasticus</taxon>
    </lineage>
</organism>
<feature type="binding site" description="covalent" evidence="8">
    <location>
        <position position="36"/>
    </location>
    <ligand>
        <name>heme c</name>
        <dbReference type="ChEBI" id="CHEBI:61717"/>
        <label>1</label>
    </ligand>
</feature>
<dbReference type="PROSITE" id="PS51007">
    <property type="entry name" value="CYTC"/>
    <property type="match status" value="2"/>
</dbReference>
<dbReference type="Pfam" id="PF00034">
    <property type="entry name" value="Cytochrom_C"/>
    <property type="match status" value="2"/>
</dbReference>
<dbReference type="SUPFAM" id="SSF46626">
    <property type="entry name" value="Cytochrome c"/>
    <property type="match status" value="2"/>
</dbReference>
<dbReference type="InterPro" id="IPR024167">
    <property type="entry name" value="Cytochrome_c4-like"/>
</dbReference>
<protein>
    <submittedName>
        <fullName evidence="12">Cytochrome c, class I</fullName>
    </submittedName>
</protein>
<dbReference type="PIRSF" id="PIRSF000005">
    <property type="entry name" value="Cytochrome_c4"/>
    <property type="match status" value="1"/>
</dbReference>
<dbReference type="GO" id="GO:0042597">
    <property type="term" value="C:periplasmic space"/>
    <property type="evidence" value="ECO:0007669"/>
    <property type="project" value="UniProtKB-SubCell"/>
</dbReference>
<feature type="binding site" description="axial binding residue" evidence="9">
    <location>
        <position position="179"/>
    </location>
    <ligand>
        <name>heme c</name>
        <dbReference type="ChEBI" id="CHEBI:61717"/>
        <label>2</label>
    </ligand>
    <ligandPart>
        <name>Fe</name>
        <dbReference type="ChEBI" id="CHEBI:18248"/>
    </ligandPart>
</feature>
<feature type="signal peptide" evidence="10">
    <location>
        <begin position="1"/>
        <end position="22"/>
    </location>
</feature>
<dbReference type="Gene3D" id="1.10.760.10">
    <property type="entry name" value="Cytochrome c-like domain"/>
    <property type="match status" value="2"/>
</dbReference>
<feature type="binding site" description="axial binding residue" evidence="9">
    <location>
        <position position="136"/>
    </location>
    <ligand>
        <name>heme c</name>
        <dbReference type="ChEBI" id="CHEBI:61717"/>
        <label>2</label>
    </ligand>
    <ligandPart>
        <name>Fe</name>
        <dbReference type="ChEBI" id="CHEBI:18248"/>
    </ligandPart>
</feature>
<dbReference type="InterPro" id="IPR036909">
    <property type="entry name" value="Cyt_c-like_dom_sf"/>
</dbReference>
<name>A0AB33Z1U6_9GAMM</name>
<dbReference type="GO" id="GO:0005506">
    <property type="term" value="F:iron ion binding"/>
    <property type="evidence" value="ECO:0007669"/>
    <property type="project" value="InterPro"/>
</dbReference>
<keyword evidence="10" id="KW-0732">Signal</keyword>
<proteinExistence type="predicted"/>
<dbReference type="GO" id="GO:0020037">
    <property type="term" value="F:heme binding"/>
    <property type="evidence" value="ECO:0007669"/>
    <property type="project" value="InterPro"/>
</dbReference>
<accession>A0AB33Z1U6</accession>
<evidence type="ECO:0000259" key="11">
    <source>
        <dbReference type="PROSITE" id="PS51007"/>
    </source>
</evidence>
<evidence type="ECO:0000256" key="4">
    <source>
        <dbReference type="ARBA" id="ARBA00022723"/>
    </source>
</evidence>
<sequence length="202" mass="21598">MMKLNILLVCFFTALVSTNAFAVGDIEAGKASAAVCAACHGQNGISSNPMWPKLAGQHAYYIEKELHDFRSKKRNDPTMAPMVAGLTDVDIENLAAYFASVPSTVEAASADKIKLGEKIYRAGKVDNGLPACIACHGPNGAGSAPARFPRIGGQHAAYLSKALKDFKAETRNNDHQAMMRDIAGRMNNKEIEAVSSYISGLH</sequence>
<dbReference type="GO" id="GO:0009055">
    <property type="term" value="F:electron transfer activity"/>
    <property type="evidence" value="ECO:0007669"/>
    <property type="project" value="InterPro"/>
</dbReference>
<feature type="binding site" description="covalent" evidence="8">
    <location>
        <position position="39"/>
    </location>
    <ligand>
        <name>heme c</name>
        <dbReference type="ChEBI" id="CHEBI:61717"/>
        <label>1</label>
    </ligand>
</feature>
<evidence type="ECO:0000256" key="8">
    <source>
        <dbReference type="PIRSR" id="PIRSR000005-1"/>
    </source>
</evidence>
<evidence type="ECO:0000256" key="5">
    <source>
        <dbReference type="ARBA" id="ARBA00022764"/>
    </source>
</evidence>
<reference evidence="12 13" key="1">
    <citation type="journal article" date="2013" name="Genome Announc.">
        <title>Genome Sequence of the Pyrene- and Fluoranthene-Degrading Bacterium Cycloclasticus sp. Strain PY97M.</title>
        <authorList>
            <person name="Cui Z."/>
            <person name="Xu G."/>
            <person name="Li Q."/>
            <person name="Gao W."/>
            <person name="Zheng L."/>
        </authorList>
    </citation>
    <scope>NUCLEOTIDE SEQUENCE [LARGE SCALE GENOMIC DNA]</scope>
    <source>
        <strain evidence="12 13">PY97M</strain>
    </source>
</reference>
<dbReference type="PANTHER" id="PTHR33751">
    <property type="entry name" value="CBB3-TYPE CYTOCHROME C OXIDASE SUBUNIT FIXP"/>
    <property type="match status" value="1"/>
</dbReference>
<comment type="caution">
    <text evidence="12">The sequence shown here is derived from an EMBL/GenBank/DDBJ whole genome shotgun (WGS) entry which is preliminary data.</text>
</comment>
<feature type="domain" description="Cytochrome c" evidence="11">
    <location>
        <begin position="111"/>
        <end position="202"/>
    </location>
</feature>
<comment type="subcellular location">
    <subcellularLocation>
        <location evidence="1">Periplasm</location>
    </subcellularLocation>
</comment>
<evidence type="ECO:0000256" key="7">
    <source>
        <dbReference type="ARBA" id="ARBA00023004"/>
    </source>
</evidence>
<feature type="binding site" description="covalent" evidence="8">
    <location>
        <position position="135"/>
    </location>
    <ligand>
        <name>heme c</name>
        <dbReference type="ChEBI" id="CHEBI:61717"/>
        <label>2</label>
    </ligand>
</feature>
<evidence type="ECO:0000256" key="3">
    <source>
        <dbReference type="ARBA" id="ARBA00022617"/>
    </source>
</evidence>
<keyword evidence="13" id="KW-1185">Reference proteome</keyword>
<dbReference type="PANTHER" id="PTHR33751:SF9">
    <property type="entry name" value="CYTOCHROME C4"/>
    <property type="match status" value="1"/>
</dbReference>
<evidence type="ECO:0000256" key="1">
    <source>
        <dbReference type="ARBA" id="ARBA00004418"/>
    </source>
</evidence>
<evidence type="ECO:0000256" key="6">
    <source>
        <dbReference type="ARBA" id="ARBA00022982"/>
    </source>
</evidence>
<feature type="binding site" description="axial binding residue" evidence="9">
    <location>
        <position position="40"/>
    </location>
    <ligand>
        <name>heme c</name>
        <dbReference type="ChEBI" id="CHEBI:61717"/>
        <label>1</label>
    </ligand>
    <ligandPart>
        <name>Fe</name>
        <dbReference type="ChEBI" id="CHEBI:18248"/>
    </ligandPart>
</feature>
<keyword evidence="6" id="KW-0249">Electron transport</keyword>
<keyword evidence="7 9" id="KW-0408">Iron</keyword>
<evidence type="ECO:0000256" key="2">
    <source>
        <dbReference type="ARBA" id="ARBA00022448"/>
    </source>
</evidence>
<dbReference type="InterPro" id="IPR009056">
    <property type="entry name" value="Cyt_c-like_dom"/>
</dbReference>
<keyword evidence="5" id="KW-0574">Periplasm</keyword>
<dbReference type="Proteomes" id="UP000015462">
    <property type="component" value="Unassembled WGS sequence"/>
</dbReference>
<feature type="binding site" description="axial binding residue" evidence="9">
    <location>
        <position position="79"/>
    </location>
    <ligand>
        <name>heme c</name>
        <dbReference type="ChEBI" id="CHEBI:61717"/>
        <label>1</label>
    </ligand>
    <ligandPart>
        <name>Fe</name>
        <dbReference type="ChEBI" id="CHEBI:18248"/>
    </ligandPart>
</feature>
<gene>
    <name evidence="12" type="ORF">L196_06520</name>
</gene>
<evidence type="ECO:0000256" key="9">
    <source>
        <dbReference type="PIRSR" id="PIRSR000005-2"/>
    </source>
</evidence>
<feature type="binding site" description="covalent" evidence="8">
    <location>
        <position position="132"/>
    </location>
    <ligand>
        <name>heme c</name>
        <dbReference type="ChEBI" id="CHEBI:61717"/>
        <label>2</label>
    </ligand>
</feature>
<comment type="PTM">
    <text evidence="8">Binds 2 heme c groups covalently per subunit.</text>
</comment>
<evidence type="ECO:0000313" key="12">
    <source>
        <dbReference type="EMBL" id="EPD13275.1"/>
    </source>
</evidence>
<keyword evidence="2" id="KW-0813">Transport</keyword>
<feature type="domain" description="Cytochrome c" evidence="11">
    <location>
        <begin position="24"/>
        <end position="102"/>
    </location>
</feature>
<feature type="chain" id="PRO_5044227741" evidence="10">
    <location>
        <begin position="23"/>
        <end position="202"/>
    </location>
</feature>
<dbReference type="AlphaFoldDB" id="A0AB33Z1U6"/>
<dbReference type="EMBL" id="ASHL01000004">
    <property type="protein sequence ID" value="EPD13275.1"/>
    <property type="molecule type" value="Genomic_DNA"/>
</dbReference>